<dbReference type="SUPFAM" id="SSF64182">
    <property type="entry name" value="DHH phosphoesterases"/>
    <property type="match status" value="1"/>
</dbReference>
<organism evidence="1">
    <name type="scientific">marine sediment metagenome</name>
    <dbReference type="NCBI Taxonomy" id="412755"/>
    <lineage>
        <taxon>unclassified sequences</taxon>
        <taxon>metagenomes</taxon>
        <taxon>ecological metagenomes</taxon>
    </lineage>
</organism>
<comment type="caution">
    <text evidence="1">The sequence shown here is derived from an EMBL/GenBank/DDBJ whole genome shotgun (WGS) entry which is preliminary data.</text>
</comment>
<sequence>QNSENEKYCKACAFETELDGLKCIAVNKMLTNSQVFDSVWDESKYDAMLTFGFRKGQWTVSLYSTKDNVDVSGIAKNRGGGGHKGAAGFQCKELPFQMQGGTQ</sequence>
<evidence type="ECO:0000313" key="1">
    <source>
        <dbReference type="EMBL" id="KKK54178.1"/>
    </source>
</evidence>
<dbReference type="Gene3D" id="3.10.310.30">
    <property type="match status" value="1"/>
</dbReference>
<accession>A0A0F8WC66</accession>
<dbReference type="AlphaFoldDB" id="A0A0F8WC66"/>
<proteinExistence type="predicted"/>
<dbReference type="EMBL" id="LAZR01066129">
    <property type="protein sequence ID" value="KKK54178.1"/>
    <property type="molecule type" value="Genomic_DNA"/>
</dbReference>
<dbReference type="InterPro" id="IPR038763">
    <property type="entry name" value="DHH_sf"/>
</dbReference>
<protein>
    <submittedName>
        <fullName evidence="1">Uncharacterized protein</fullName>
    </submittedName>
</protein>
<gene>
    <name evidence="1" type="ORF">LCGC14_3087370</name>
</gene>
<name>A0A0F8WC66_9ZZZZ</name>
<reference evidence="1" key="1">
    <citation type="journal article" date="2015" name="Nature">
        <title>Complex archaea that bridge the gap between prokaryotes and eukaryotes.</title>
        <authorList>
            <person name="Spang A."/>
            <person name="Saw J.H."/>
            <person name="Jorgensen S.L."/>
            <person name="Zaremba-Niedzwiedzka K."/>
            <person name="Martijn J."/>
            <person name="Lind A.E."/>
            <person name="van Eijk R."/>
            <person name="Schleper C."/>
            <person name="Guy L."/>
            <person name="Ettema T.J."/>
        </authorList>
    </citation>
    <scope>NUCLEOTIDE SEQUENCE</scope>
</reference>
<feature type="non-terminal residue" evidence="1">
    <location>
        <position position="1"/>
    </location>
</feature>